<dbReference type="InterPro" id="IPR018356">
    <property type="entry name" value="Tscrpt_reg_HTH_DeoR_CS"/>
</dbReference>
<dbReference type="InterPro" id="IPR036390">
    <property type="entry name" value="WH_DNA-bd_sf"/>
</dbReference>
<sequence>MFVFRMTKEDRQSLILEQLLKQGSVLVSDLAEILDVSSVTIRKDLTELEKGGKLYRSHGKAIVINPFASNRSVNEKEKLFPEEKQGIGREAAKLITRDDSIIIGSGTTMHALAGQIRPIHRLTVVAASLQVSEILAQNDSIDIIQLGGMVRHSSLSVVGQYCDAILQDCSFTKLFLGVDGIDFDFGFTTTDIREAELNRKMMHVAQKTIILADSSKFGRRGFAKIGNVEDIDVIITDTKIPSSIVREIEELGIELIVAEAKLL</sequence>
<name>E7RLG7_9BACT</name>
<evidence type="ECO:0000256" key="2">
    <source>
        <dbReference type="ARBA" id="ARBA00023125"/>
    </source>
</evidence>
<dbReference type="PANTHER" id="PTHR30363:SF44">
    <property type="entry name" value="AGA OPERON TRANSCRIPTIONAL REPRESSOR-RELATED"/>
    <property type="match status" value="1"/>
</dbReference>
<evidence type="ECO:0000313" key="6">
    <source>
        <dbReference type="Proteomes" id="UP000005580"/>
    </source>
</evidence>
<evidence type="ECO:0000256" key="1">
    <source>
        <dbReference type="ARBA" id="ARBA00023015"/>
    </source>
</evidence>
<dbReference type="Pfam" id="PF00455">
    <property type="entry name" value="DeoRC"/>
    <property type="match status" value="1"/>
</dbReference>
<evidence type="ECO:0000259" key="4">
    <source>
        <dbReference type="PROSITE" id="PS51000"/>
    </source>
</evidence>
<dbReference type="STRING" id="28134.SAMN05444288_0173"/>
<dbReference type="AlphaFoldDB" id="E7RLG7"/>
<evidence type="ECO:0000256" key="3">
    <source>
        <dbReference type="ARBA" id="ARBA00023163"/>
    </source>
</evidence>
<dbReference type="Pfam" id="PF08220">
    <property type="entry name" value="HTH_DeoR"/>
    <property type="match status" value="1"/>
</dbReference>
<dbReference type="PRINTS" id="PR00037">
    <property type="entry name" value="HTHLACR"/>
</dbReference>
<comment type="caution">
    <text evidence="5">The sequence shown here is derived from an EMBL/GenBank/DDBJ whole genome shotgun (WGS) entry which is preliminary data.</text>
</comment>
<dbReference type="SUPFAM" id="SSF100950">
    <property type="entry name" value="NagB/RpiA/CoA transferase-like"/>
    <property type="match status" value="1"/>
</dbReference>
<feature type="domain" description="HTH deoR-type" evidence="4">
    <location>
        <begin position="8"/>
        <end position="63"/>
    </location>
</feature>
<proteinExistence type="predicted"/>
<dbReference type="InterPro" id="IPR037171">
    <property type="entry name" value="NagB/RpiA_transferase-like"/>
</dbReference>
<dbReference type="PROSITE" id="PS00894">
    <property type="entry name" value="HTH_DEOR_1"/>
    <property type="match status" value="1"/>
</dbReference>
<dbReference type="Proteomes" id="UP000005580">
    <property type="component" value="Unassembled WGS sequence"/>
</dbReference>
<evidence type="ECO:0000313" key="5">
    <source>
        <dbReference type="EMBL" id="EFZ38332.1"/>
    </source>
</evidence>
<dbReference type="SUPFAM" id="SSF46785">
    <property type="entry name" value="Winged helix' DNA-binding domain"/>
    <property type="match status" value="1"/>
</dbReference>
<reference evidence="5" key="1">
    <citation type="submission" date="2011-01" db="EMBL/GenBank/DDBJ databases">
        <authorList>
            <person name="Muzny D."/>
            <person name="Qin X."/>
            <person name="Buhay C."/>
            <person name="Dugan-Rocha S."/>
            <person name="Ding Y."/>
            <person name="Chen G."/>
            <person name="Hawes A."/>
            <person name="Holder M."/>
            <person name="Jhangiani S."/>
            <person name="Johnson A."/>
            <person name="Khan Z."/>
            <person name="Li Z."/>
            <person name="Liu W."/>
            <person name="Liu X."/>
            <person name="Perez L."/>
            <person name="Shen H."/>
            <person name="Wang Q."/>
            <person name="Watt J."/>
            <person name="Xi L."/>
            <person name="Xin Y."/>
            <person name="Zhou J."/>
            <person name="Deng J."/>
            <person name="Jiang H."/>
            <person name="Liu Y."/>
            <person name="Qu J."/>
            <person name="Song X.-Z."/>
            <person name="Zhang L."/>
            <person name="Villasana D."/>
            <person name="Johnson A."/>
            <person name="Liu J."/>
            <person name="Liyanage D."/>
            <person name="Lorensuhewa L."/>
            <person name="Robinson T."/>
            <person name="Song A."/>
            <person name="Song B.-B."/>
            <person name="Dinh H."/>
            <person name="Thornton R."/>
            <person name="Coyle M."/>
            <person name="Francisco L."/>
            <person name="Jackson L."/>
            <person name="Javaid M."/>
            <person name="Korchina V."/>
            <person name="Kovar C."/>
            <person name="Mata R."/>
            <person name="Mathew T."/>
            <person name="Ngo R."/>
            <person name="Nguyen L."/>
            <person name="Nguyen N."/>
            <person name="Okwuonu G."/>
            <person name="Ongeri F."/>
            <person name="Pham C."/>
            <person name="Simmons D."/>
            <person name="Wilczek-Boney K."/>
            <person name="Hale W."/>
            <person name="Jakkamsetti A."/>
            <person name="Pham P."/>
            <person name="Ruth R."/>
            <person name="San Lucas F."/>
            <person name="Warren J."/>
            <person name="Zhang J."/>
            <person name="Zhao Z."/>
            <person name="Zhou C."/>
            <person name="Zhu D."/>
            <person name="Lee S."/>
            <person name="Bess C."/>
            <person name="Blankenburg K."/>
            <person name="Forbes L."/>
            <person name="Fu Q."/>
            <person name="Gubbala S."/>
            <person name="Hirani K."/>
            <person name="Jayaseelan J.C."/>
            <person name="Lara F."/>
            <person name="Munidasa M."/>
            <person name="Palculict T."/>
            <person name="Patil S."/>
            <person name="Pu L.-L."/>
            <person name="Saada N."/>
            <person name="Tang L."/>
            <person name="Weissenberger G."/>
            <person name="Zhu Y."/>
            <person name="Hemphill L."/>
            <person name="Shang Y."/>
            <person name="Youmans B."/>
            <person name="Ayvaz T."/>
            <person name="Ross M."/>
            <person name="Santibanez J."/>
            <person name="Aqrawi P."/>
            <person name="Gross S."/>
            <person name="Joshi V."/>
            <person name="Fowler G."/>
            <person name="Nazareth L."/>
            <person name="Reid J."/>
            <person name="Worley K."/>
            <person name="Petrosino J."/>
            <person name="Highlander S."/>
            <person name="Gibbs R."/>
        </authorList>
    </citation>
    <scope>NUCLEOTIDE SEQUENCE [LARGE SCALE GENOMIC DNA]</scope>
    <source>
        <strain evidence="5">ATCC 33269</strain>
    </source>
</reference>
<dbReference type="InterPro" id="IPR050313">
    <property type="entry name" value="Carb_Metab_HTH_regulators"/>
</dbReference>
<keyword evidence="3" id="KW-0804">Transcription</keyword>
<dbReference type="InterPro" id="IPR001034">
    <property type="entry name" value="DeoR_HTH"/>
</dbReference>
<dbReference type="PANTHER" id="PTHR30363">
    <property type="entry name" value="HTH-TYPE TRANSCRIPTIONAL REGULATOR SRLR-RELATED"/>
    <property type="match status" value="1"/>
</dbReference>
<dbReference type="InterPro" id="IPR014036">
    <property type="entry name" value="DeoR-like_C"/>
</dbReference>
<protein>
    <submittedName>
        <fullName evidence="5">Transcriptional regulator, DeoR family</fullName>
    </submittedName>
</protein>
<organism evidence="5 6">
    <name type="scientific">Hoylesella oralis ATCC 33269</name>
    <dbReference type="NCBI Taxonomy" id="873533"/>
    <lineage>
        <taxon>Bacteria</taxon>
        <taxon>Pseudomonadati</taxon>
        <taxon>Bacteroidota</taxon>
        <taxon>Bacteroidia</taxon>
        <taxon>Bacteroidales</taxon>
        <taxon>Prevotellaceae</taxon>
        <taxon>Hoylesella</taxon>
    </lineage>
</organism>
<dbReference type="GO" id="GO:0003700">
    <property type="term" value="F:DNA-binding transcription factor activity"/>
    <property type="evidence" value="ECO:0007669"/>
    <property type="project" value="InterPro"/>
</dbReference>
<dbReference type="GO" id="GO:0003677">
    <property type="term" value="F:DNA binding"/>
    <property type="evidence" value="ECO:0007669"/>
    <property type="project" value="UniProtKB-KW"/>
</dbReference>
<keyword evidence="1" id="KW-0805">Transcription regulation</keyword>
<dbReference type="Gene3D" id="3.40.50.1360">
    <property type="match status" value="1"/>
</dbReference>
<gene>
    <name evidence="5" type="primary">lacR</name>
    <name evidence="5" type="ORF">HMPREF0663_10701</name>
</gene>
<dbReference type="eggNOG" id="COG1349">
    <property type="taxonomic scope" value="Bacteria"/>
</dbReference>
<dbReference type="EMBL" id="AEPE02000002">
    <property type="protein sequence ID" value="EFZ38332.1"/>
    <property type="molecule type" value="Genomic_DNA"/>
</dbReference>
<accession>E7RLG7</accession>
<dbReference type="Gene3D" id="1.10.10.10">
    <property type="entry name" value="Winged helix-like DNA-binding domain superfamily/Winged helix DNA-binding domain"/>
    <property type="match status" value="1"/>
</dbReference>
<dbReference type="SMART" id="SM00420">
    <property type="entry name" value="HTH_DEOR"/>
    <property type="match status" value="1"/>
</dbReference>
<dbReference type="HOGENOM" id="CLU_060699_3_1_10"/>
<keyword evidence="2" id="KW-0238">DNA-binding</keyword>
<dbReference type="PROSITE" id="PS51000">
    <property type="entry name" value="HTH_DEOR_2"/>
    <property type="match status" value="1"/>
</dbReference>
<dbReference type="SMART" id="SM01134">
    <property type="entry name" value="DeoRC"/>
    <property type="match status" value="1"/>
</dbReference>
<keyword evidence="6" id="KW-1185">Reference proteome</keyword>
<dbReference type="InterPro" id="IPR036388">
    <property type="entry name" value="WH-like_DNA-bd_sf"/>
</dbReference>